<keyword evidence="2" id="KW-1185">Reference proteome</keyword>
<dbReference type="RefSeq" id="WP_174995102.1">
    <property type="nucleotide sequence ID" value="NZ_CABPSB010000022.1"/>
</dbReference>
<gene>
    <name evidence="1" type="ORF">PAN31108_04470</name>
</gene>
<accession>A0A5E4YEV9</accession>
<evidence type="ECO:0000313" key="2">
    <source>
        <dbReference type="Proteomes" id="UP000406256"/>
    </source>
</evidence>
<sequence length="53" mass="5960">MNFFRYLDRFADRRPKTAGTLAAILLIVLYGVVGTNDLEDAMRAAQPVVFRSV</sequence>
<evidence type="ECO:0000313" key="1">
    <source>
        <dbReference type="EMBL" id="VVE47002.1"/>
    </source>
</evidence>
<proteinExistence type="predicted"/>
<dbReference type="EMBL" id="CABPSB010000022">
    <property type="protein sequence ID" value="VVE47002.1"/>
    <property type="molecule type" value="Genomic_DNA"/>
</dbReference>
<reference evidence="1 2" key="1">
    <citation type="submission" date="2019-08" db="EMBL/GenBank/DDBJ databases">
        <authorList>
            <person name="Peeters C."/>
        </authorList>
    </citation>
    <scope>NUCLEOTIDE SEQUENCE [LARGE SCALE GENOMIC DNA]</scope>
    <source>
        <strain evidence="1 2">LMG 31108</strain>
    </source>
</reference>
<dbReference type="AlphaFoldDB" id="A0A5E4YEV9"/>
<organism evidence="1 2">
    <name type="scientific">Pandoraea anhela</name>
    <dbReference type="NCBI Taxonomy" id="2508295"/>
    <lineage>
        <taxon>Bacteria</taxon>
        <taxon>Pseudomonadati</taxon>
        <taxon>Pseudomonadota</taxon>
        <taxon>Betaproteobacteria</taxon>
        <taxon>Burkholderiales</taxon>
        <taxon>Burkholderiaceae</taxon>
        <taxon>Pandoraea</taxon>
    </lineage>
</organism>
<name>A0A5E4YEV9_9BURK</name>
<protein>
    <submittedName>
        <fullName evidence="1">Uncharacterized protein</fullName>
    </submittedName>
</protein>
<dbReference type="Proteomes" id="UP000406256">
    <property type="component" value="Unassembled WGS sequence"/>
</dbReference>